<feature type="domain" description="DUF6473" evidence="1">
    <location>
        <begin position="1"/>
        <end position="270"/>
    </location>
</feature>
<dbReference type="STRING" id="981384.GCA_000192475_04437"/>
<evidence type="ECO:0000313" key="2">
    <source>
        <dbReference type="EMBL" id="RLK08163.1"/>
    </source>
</evidence>
<dbReference type="RefSeq" id="WP_083828986.1">
    <property type="nucleotide sequence ID" value="NZ_AEYW01000001.1"/>
</dbReference>
<proteinExistence type="predicted"/>
<dbReference type="EMBL" id="RCCT01000002">
    <property type="protein sequence ID" value="RLK08163.1"/>
    <property type="molecule type" value="Genomic_DNA"/>
</dbReference>
<dbReference type="AlphaFoldDB" id="A0A497ZM71"/>
<comment type="caution">
    <text evidence="2">The sequence shown here is derived from an EMBL/GenBank/DDBJ whole genome shotgun (WGS) entry which is preliminary data.</text>
</comment>
<dbReference type="Proteomes" id="UP000271700">
    <property type="component" value="Unassembled WGS sequence"/>
</dbReference>
<protein>
    <recommendedName>
        <fullName evidence="1">DUF6473 domain-containing protein</fullName>
    </recommendedName>
</protein>
<accession>A0A497ZM71</accession>
<evidence type="ECO:0000313" key="3">
    <source>
        <dbReference type="Proteomes" id="UP000271700"/>
    </source>
</evidence>
<organism evidence="2 3">
    <name type="scientific">Ruegeria conchae</name>
    <dbReference type="NCBI Taxonomy" id="981384"/>
    <lineage>
        <taxon>Bacteria</taxon>
        <taxon>Pseudomonadati</taxon>
        <taxon>Pseudomonadota</taxon>
        <taxon>Alphaproteobacteria</taxon>
        <taxon>Rhodobacterales</taxon>
        <taxon>Roseobacteraceae</taxon>
        <taxon>Ruegeria</taxon>
    </lineage>
</organism>
<name>A0A497ZM71_9RHOB</name>
<evidence type="ECO:0000259" key="1">
    <source>
        <dbReference type="Pfam" id="PF20078"/>
    </source>
</evidence>
<keyword evidence="3" id="KW-1185">Reference proteome</keyword>
<sequence>MSYQSINADGSVETTCTYGASKLLYRGPQRALERPYVACFGGEETFGRFVEAPYPSILEHRLQRRCLNFGSLFCGLESLTRDSGLLELANQSELCVLQLPGLLGQTNRFYRVHPRRNDRFVAPTSELVGLYAEIDFTDVHFVRHLLSRLKAHTDARFEMIEQELRKGWVERLGTFLRKVKPPVMLLELKADHHALGSVSDDPVTLDTSSVEVLVPQSAGLITLHVQVSGASDELEDMLFGTLQQPIAEHMIGPATHRRIADALNRAIRDLGI</sequence>
<gene>
    <name evidence="2" type="ORF">CLV75_1832</name>
</gene>
<dbReference type="InterPro" id="IPR045524">
    <property type="entry name" value="DUF6473"/>
</dbReference>
<reference evidence="2 3" key="1">
    <citation type="submission" date="2018-10" db="EMBL/GenBank/DDBJ databases">
        <title>Genomic Encyclopedia of Archaeal and Bacterial Type Strains, Phase II (KMG-II): from individual species to whole genera.</title>
        <authorList>
            <person name="Goeker M."/>
        </authorList>
    </citation>
    <scope>NUCLEOTIDE SEQUENCE [LARGE SCALE GENOMIC DNA]</scope>
    <source>
        <strain evidence="2 3">DSM 29317</strain>
    </source>
</reference>
<dbReference type="Pfam" id="PF20078">
    <property type="entry name" value="DUF6473"/>
    <property type="match status" value="1"/>
</dbReference>